<dbReference type="EMBL" id="AJIL01000334">
    <property type="protein sequence ID" value="KNE89535.1"/>
    <property type="molecule type" value="Genomic_DNA"/>
</dbReference>
<comment type="caution">
    <text evidence="1">The sequence shown here is derived from an EMBL/GenBank/DDBJ whole genome shotgun (WGS) entry which is preliminary data.</text>
</comment>
<protein>
    <submittedName>
        <fullName evidence="1">Uncharacterized protein</fullName>
    </submittedName>
</protein>
<sequence>MSRRAFRKEMRKSLVEVYVCSVVEDTLNVLGPRETTSAVLPTVFNESKALGPSLQKLVSKYEALFAPIDDVSDRERTIEHLINTGDAKPVYQNVVERKVSTCSRRVHLYFATPACPVSGE</sequence>
<accession>A0A0L0URE1</accession>
<gene>
    <name evidence="1" type="ORF">PSTG_17007</name>
</gene>
<dbReference type="STRING" id="1165861.A0A0L0URE1"/>
<evidence type="ECO:0000313" key="2">
    <source>
        <dbReference type="Proteomes" id="UP000054564"/>
    </source>
</evidence>
<name>A0A0L0URE1_9BASI</name>
<keyword evidence="2" id="KW-1185">Reference proteome</keyword>
<organism evidence="1 2">
    <name type="scientific">Puccinia striiformis f. sp. tritici PST-78</name>
    <dbReference type="NCBI Taxonomy" id="1165861"/>
    <lineage>
        <taxon>Eukaryota</taxon>
        <taxon>Fungi</taxon>
        <taxon>Dikarya</taxon>
        <taxon>Basidiomycota</taxon>
        <taxon>Pucciniomycotina</taxon>
        <taxon>Pucciniomycetes</taxon>
        <taxon>Pucciniales</taxon>
        <taxon>Pucciniaceae</taxon>
        <taxon>Puccinia</taxon>
    </lineage>
</organism>
<dbReference type="AlphaFoldDB" id="A0A0L0URE1"/>
<evidence type="ECO:0000313" key="1">
    <source>
        <dbReference type="EMBL" id="KNE89535.1"/>
    </source>
</evidence>
<reference evidence="2" key="1">
    <citation type="submission" date="2014-03" db="EMBL/GenBank/DDBJ databases">
        <title>The Genome Sequence of Puccinia striiformis f. sp. tritici PST-78.</title>
        <authorList>
            <consortium name="The Broad Institute Genome Sequencing Platform"/>
            <person name="Cuomo C."/>
            <person name="Hulbert S."/>
            <person name="Chen X."/>
            <person name="Walker B."/>
            <person name="Young S.K."/>
            <person name="Zeng Q."/>
            <person name="Gargeya S."/>
            <person name="Fitzgerald M."/>
            <person name="Haas B."/>
            <person name="Abouelleil A."/>
            <person name="Alvarado L."/>
            <person name="Arachchi H.M."/>
            <person name="Berlin A.M."/>
            <person name="Chapman S.B."/>
            <person name="Goldberg J."/>
            <person name="Griggs A."/>
            <person name="Gujja S."/>
            <person name="Hansen M."/>
            <person name="Howarth C."/>
            <person name="Imamovic A."/>
            <person name="Larimer J."/>
            <person name="McCowan C."/>
            <person name="Montmayeur A."/>
            <person name="Murphy C."/>
            <person name="Neiman D."/>
            <person name="Pearson M."/>
            <person name="Priest M."/>
            <person name="Roberts A."/>
            <person name="Saif S."/>
            <person name="Shea T."/>
            <person name="Sisk P."/>
            <person name="Sykes S."/>
            <person name="Wortman J."/>
            <person name="Nusbaum C."/>
            <person name="Birren B."/>
        </authorList>
    </citation>
    <scope>NUCLEOTIDE SEQUENCE [LARGE SCALE GENOMIC DNA]</scope>
    <source>
        <strain evidence="2">race PST-78</strain>
    </source>
</reference>
<dbReference type="Proteomes" id="UP000054564">
    <property type="component" value="Unassembled WGS sequence"/>
</dbReference>
<proteinExistence type="predicted"/>